<dbReference type="InterPro" id="IPR002305">
    <property type="entry name" value="aa-tRNA-synth_Ic"/>
</dbReference>
<evidence type="ECO:0000256" key="4">
    <source>
        <dbReference type="ARBA" id="ARBA00022490"/>
    </source>
</evidence>
<keyword evidence="8 12" id="KW-0648">Protein biosynthesis</keyword>
<comment type="subcellular location">
    <subcellularLocation>
        <location evidence="2">Cytoplasm</location>
    </subcellularLocation>
    <subcellularLocation>
        <location evidence="1">Nucleus</location>
    </subcellularLocation>
</comment>
<dbReference type="GO" id="GO:0005634">
    <property type="term" value="C:nucleus"/>
    <property type="evidence" value="ECO:0007669"/>
    <property type="project" value="UniProtKB-SubCell"/>
</dbReference>
<name>A0A022VZE7_TRIRU</name>
<dbReference type="InterPro" id="IPR050489">
    <property type="entry name" value="Tyr-tRNA_synthase"/>
</dbReference>
<dbReference type="FunFam" id="3.40.50.620:FF:000040">
    <property type="entry name" value="Tyrosine--tRNA ligase"/>
    <property type="match status" value="1"/>
</dbReference>
<keyword evidence="9 12" id="KW-0030">Aminoacyl-tRNA synthetase</keyword>
<accession>A0A022VZE7</accession>
<dbReference type="FunFam" id="1.10.240.10:FF:000004">
    <property type="entry name" value="Tyrosine--tRNA ligase"/>
    <property type="match status" value="1"/>
</dbReference>
<proteinExistence type="inferred from homology"/>
<evidence type="ECO:0000256" key="13">
    <source>
        <dbReference type="SAM" id="MobiDB-lite"/>
    </source>
</evidence>
<keyword evidence="6 12" id="KW-0547">Nucleotide-binding</keyword>
<keyword evidence="10" id="KW-0539">Nucleus</keyword>
<organism evidence="14">
    <name type="scientific">Trichophyton rubrum CBS 288.86</name>
    <dbReference type="NCBI Taxonomy" id="1215330"/>
    <lineage>
        <taxon>Eukaryota</taxon>
        <taxon>Fungi</taxon>
        <taxon>Dikarya</taxon>
        <taxon>Ascomycota</taxon>
        <taxon>Pezizomycotina</taxon>
        <taxon>Eurotiomycetes</taxon>
        <taxon>Eurotiomycetidae</taxon>
        <taxon>Onygenales</taxon>
        <taxon>Arthrodermataceae</taxon>
        <taxon>Trichophyton</taxon>
    </lineage>
</organism>
<comment type="catalytic activity">
    <reaction evidence="11 12">
        <text>tRNA(Tyr) + L-tyrosine + ATP = L-tyrosyl-tRNA(Tyr) + AMP + diphosphate + H(+)</text>
        <dbReference type="Rhea" id="RHEA:10220"/>
        <dbReference type="Rhea" id="RHEA-COMP:9706"/>
        <dbReference type="Rhea" id="RHEA-COMP:9707"/>
        <dbReference type="ChEBI" id="CHEBI:15378"/>
        <dbReference type="ChEBI" id="CHEBI:30616"/>
        <dbReference type="ChEBI" id="CHEBI:33019"/>
        <dbReference type="ChEBI" id="CHEBI:58315"/>
        <dbReference type="ChEBI" id="CHEBI:78442"/>
        <dbReference type="ChEBI" id="CHEBI:78536"/>
        <dbReference type="ChEBI" id="CHEBI:456215"/>
        <dbReference type="EC" id="6.1.1.1"/>
    </reaction>
</comment>
<evidence type="ECO:0000256" key="12">
    <source>
        <dbReference type="RuleBase" id="RU361234"/>
    </source>
</evidence>
<evidence type="ECO:0000256" key="7">
    <source>
        <dbReference type="ARBA" id="ARBA00022840"/>
    </source>
</evidence>
<dbReference type="GO" id="GO:0005524">
    <property type="term" value="F:ATP binding"/>
    <property type="evidence" value="ECO:0007669"/>
    <property type="project" value="UniProtKB-KW"/>
</dbReference>
<dbReference type="GO" id="GO:0006437">
    <property type="term" value="P:tyrosyl-tRNA aminoacylation"/>
    <property type="evidence" value="ECO:0007669"/>
    <property type="project" value="InterPro"/>
</dbReference>
<gene>
    <name evidence="14" type="ORF">H103_05316</name>
</gene>
<dbReference type="PRINTS" id="PR01040">
    <property type="entry name" value="TRNASYNTHTYR"/>
</dbReference>
<evidence type="ECO:0000256" key="5">
    <source>
        <dbReference type="ARBA" id="ARBA00022598"/>
    </source>
</evidence>
<feature type="region of interest" description="Disordered" evidence="13">
    <location>
        <begin position="24"/>
        <end position="44"/>
    </location>
</feature>
<keyword evidence="4" id="KW-0963">Cytoplasm</keyword>
<evidence type="ECO:0000256" key="11">
    <source>
        <dbReference type="ARBA" id="ARBA00048248"/>
    </source>
</evidence>
<dbReference type="OrthoDB" id="197206at2759"/>
<dbReference type="InterPro" id="IPR014729">
    <property type="entry name" value="Rossmann-like_a/b/a_fold"/>
</dbReference>
<evidence type="ECO:0000256" key="10">
    <source>
        <dbReference type="ARBA" id="ARBA00023242"/>
    </source>
</evidence>
<dbReference type="Gene3D" id="3.40.50.620">
    <property type="entry name" value="HUPs"/>
    <property type="match status" value="1"/>
</dbReference>
<evidence type="ECO:0000256" key="9">
    <source>
        <dbReference type="ARBA" id="ARBA00023146"/>
    </source>
</evidence>
<evidence type="ECO:0000256" key="6">
    <source>
        <dbReference type="ARBA" id="ARBA00022741"/>
    </source>
</evidence>
<reference evidence="14" key="1">
    <citation type="submission" date="2014-02" db="EMBL/GenBank/DDBJ databases">
        <title>The Genome Sequence of Trichophyton rubrum (morphotype fischeri) CBS 288.86.</title>
        <authorList>
            <consortium name="The Broad Institute Genomics Platform"/>
            <person name="Cuomo C.A."/>
            <person name="White T.C."/>
            <person name="Graser Y."/>
            <person name="Martinez-Rossi N."/>
            <person name="Heitman J."/>
            <person name="Young S.K."/>
            <person name="Zeng Q."/>
            <person name="Gargeya S."/>
            <person name="Abouelleil A."/>
            <person name="Alvarado L."/>
            <person name="Chapman S.B."/>
            <person name="Gainer-Dewar J."/>
            <person name="Goldberg J."/>
            <person name="Griggs A."/>
            <person name="Gujja S."/>
            <person name="Hansen M."/>
            <person name="Howarth C."/>
            <person name="Imamovic A."/>
            <person name="Larimer J."/>
            <person name="Martinez D."/>
            <person name="Murphy C."/>
            <person name="Pearson M.D."/>
            <person name="Persinoti G."/>
            <person name="Poon T."/>
            <person name="Priest M."/>
            <person name="Roberts A.D."/>
            <person name="Saif S."/>
            <person name="Shea T.D."/>
            <person name="Sykes S.N."/>
            <person name="Wortman J."/>
            <person name="Nusbaum C."/>
            <person name="Birren B."/>
        </authorList>
    </citation>
    <scope>NUCLEOTIDE SEQUENCE [LARGE SCALE GENOMIC DNA]</scope>
    <source>
        <strain evidence="14">CBS 288.86</strain>
    </source>
</reference>
<dbReference type="EMBL" id="KK207866">
    <property type="protein sequence ID" value="EZF51456.1"/>
    <property type="molecule type" value="Genomic_DNA"/>
</dbReference>
<evidence type="ECO:0000256" key="8">
    <source>
        <dbReference type="ARBA" id="ARBA00022917"/>
    </source>
</evidence>
<dbReference type="Pfam" id="PF00579">
    <property type="entry name" value="tRNA-synt_1b"/>
    <property type="match status" value="1"/>
</dbReference>
<protein>
    <recommendedName>
        <fullName evidence="12">Tyrosine--tRNA ligase</fullName>
        <ecNumber evidence="12">6.1.1.1</ecNumber>
    </recommendedName>
    <alternativeName>
        <fullName evidence="12">Tyrosyl-tRNA synthetase</fullName>
    </alternativeName>
</protein>
<dbReference type="InterPro" id="IPR002307">
    <property type="entry name" value="Tyr-tRNA-ligase"/>
</dbReference>
<evidence type="ECO:0000313" key="14">
    <source>
        <dbReference type="EMBL" id="EZF51456.1"/>
    </source>
</evidence>
<keyword evidence="7 12" id="KW-0067">ATP-binding</keyword>
<dbReference type="SUPFAM" id="SSF52374">
    <property type="entry name" value="Nucleotidylyl transferase"/>
    <property type="match status" value="1"/>
</dbReference>
<dbReference type="PANTHER" id="PTHR46264:SF4">
    <property type="entry name" value="TYROSINE--TRNA LIGASE, CYTOPLASMIC"/>
    <property type="match status" value="1"/>
</dbReference>
<feature type="region of interest" description="Disordered" evidence="13">
    <location>
        <begin position="391"/>
        <end position="439"/>
    </location>
</feature>
<evidence type="ECO:0000256" key="2">
    <source>
        <dbReference type="ARBA" id="ARBA00004496"/>
    </source>
</evidence>
<dbReference type="Proteomes" id="UP000023758">
    <property type="component" value="Unassembled WGS sequence"/>
</dbReference>
<dbReference type="NCBIfam" id="TIGR00234">
    <property type="entry name" value="tyrS"/>
    <property type="match status" value="1"/>
</dbReference>
<evidence type="ECO:0000256" key="1">
    <source>
        <dbReference type="ARBA" id="ARBA00004123"/>
    </source>
</evidence>
<sequence>MTKRSRQLHVTDYSAIFPREKCNKKASKVEDSSGQEQRTAMGSELTPQEKIKLITQNLQEVLKPEILEDVIVKQNRPLKIYLGTATTGRPHCGYFVPIVKIAHFLRAGCHVKILLADIHGFLDNLKAPIELVNFRADYYRYVITAMLKAIHVPLEKLEFVLGSSYQLSAKYTMDIFRLSSMVTEHDAKKAGAEVVKQVDNAPLSGLIYPLMQALDEEHLDVDAQFGGVDQRKIFTLAQETLPRIGYKERAHLMNPMVPGLAGGKMSASDPDSKIDILDTAEAVKKKIRKAYAVPKETEGNGMISFVEYVLLPVSALENADGKGAFVVDRSEEEGGAIAYDSIEAVKADYQADKLTPQILKHSITTALNKILAPIQAAYAADPEWQELAKKAYPLPPAPEKKQKKPKDKGNRYPGGAKNITTQPDGSVEGEASAKASVGEDVNEAIKKLEVKE</sequence>
<dbReference type="Gene3D" id="1.10.240.10">
    <property type="entry name" value="Tyrosyl-Transfer RNA Synthetase"/>
    <property type="match status" value="1"/>
</dbReference>
<dbReference type="NCBIfam" id="NF006330">
    <property type="entry name" value="PRK08560.1"/>
    <property type="match status" value="1"/>
</dbReference>
<dbReference type="GO" id="GO:0004831">
    <property type="term" value="F:tyrosine-tRNA ligase activity"/>
    <property type="evidence" value="ECO:0007669"/>
    <property type="project" value="UniProtKB-EC"/>
</dbReference>
<keyword evidence="5 12" id="KW-0436">Ligase</keyword>
<evidence type="ECO:0000256" key="3">
    <source>
        <dbReference type="ARBA" id="ARBA00005594"/>
    </source>
</evidence>
<dbReference type="AlphaFoldDB" id="A0A022VZE7"/>
<dbReference type="GO" id="GO:0005737">
    <property type="term" value="C:cytoplasm"/>
    <property type="evidence" value="ECO:0007669"/>
    <property type="project" value="UniProtKB-SubCell"/>
</dbReference>
<dbReference type="EC" id="6.1.1.1" evidence="12"/>
<dbReference type="CDD" id="cd00805">
    <property type="entry name" value="TyrRS_core"/>
    <property type="match status" value="1"/>
</dbReference>
<comment type="similarity">
    <text evidence="3 12">Belongs to the class-I aminoacyl-tRNA synthetase family.</text>
</comment>
<dbReference type="PANTHER" id="PTHR46264">
    <property type="entry name" value="TYROSINE-TRNA LIGASE"/>
    <property type="match status" value="1"/>
</dbReference>